<keyword evidence="3" id="KW-0808">Transferase</keyword>
<sequence>MKAAILGTVGVPGRYGGFETLAENLVRQHQARGSGTDLAVYCSAPAYDVQPSNYLGASLYYSRWKANGLQSVLYDATTLLQCVWRGCDVVLLLGVSGASILPVIRLVSRMRIVTNVDGIEWRRDKWKGLARHFLRFSEWMAVRFSHEVVADNQGIADYLSDTYGISPKVIAYGGDHAVNLPSDACSAVRSLPCSLGYALALCRIEPENNIDMILEAFASSQRDLVFVGNWDSSDYGRRLRSKYAACANLHLLDPIYDPDELYRIRIDASFYVHGHSAGGTNPSLVEMMHFGLPVVAFDCVYNRHTTEGRADYFRSSLDLSALIACEIRADAGAWMKEIADRKYRWSIVADQYFEMLSADWQTSETLSTANQGKQQ</sequence>
<dbReference type="Gene3D" id="3.40.50.2000">
    <property type="entry name" value="Glycogen Phosphorylase B"/>
    <property type="match status" value="1"/>
</dbReference>
<dbReference type="SUPFAM" id="SSF53756">
    <property type="entry name" value="UDP-Glycosyltransferase/glycogen phosphorylase"/>
    <property type="match status" value="1"/>
</dbReference>
<dbReference type="Pfam" id="PF00534">
    <property type="entry name" value="Glycos_transf_1"/>
    <property type="match status" value="1"/>
</dbReference>
<reference evidence="3 4" key="1">
    <citation type="submission" date="2018-06" db="EMBL/GenBank/DDBJ databases">
        <title>Rhizobium wuzhouense sp. nov., isolated from roots of Oryza officinalis.</title>
        <authorList>
            <person name="Yuan T."/>
        </authorList>
    </citation>
    <scope>NUCLEOTIDE SEQUENCE [LARGE SCALE GENOMIC DNA]</scope>
    <source>
        <strain evidence="3 4">W44</strain>
    </source>
</reference>
<dbReference type="Pfam" id="PF09314">
    <property type="entry name" value="DUF1972"/>
    <property type="match status" value="1"/>
</dbReference>
<dbReference type="Proteomes" id="UP000247536">
    <property type="component" value="Unassembled WGS sequence"/>
</dbReference>
<feature type="domain" description="DUF1972" evidence="2">
    <location>
        <begin position="4"/>
        <end position="175"/>
    </location>
</feature>
<dbReference type="InterPro" id="IPR015393">
    <property type="entry name" value="DUF1972"/>
</dbReference>
<name>A0ABX5NTC2_9HYPH</name>
<dbReference type="EMBL" id="QJRY01000006">
    <property type="protein sequence ID" value="PYB71696.1"/>
    <property type="molecule type" value="Genomic_DNA"/>
</dbReference>
<dbReference type="GO" id="GO:0016740">
    <property type="term" value="F:transferase activity"/>
    <property type="evidence" value="ECO:0007669"/>
    <property type="project" value="UniProtKB-KW"/>
</dbReference>
<accession>A0ABX5NTC2</accession>
<evidence type="ECO:0000259" key="2">
    <source>
        <dbReference type="Pfam" id="PF09314"/>
    </source>
</evidence>
<organism evidence="3 4">
    <name type="scientific">Rhizobium wuzhouense</name>
    <dbReference type="NCBI Taxonomy" id="1986026"/>
    <lineage>
        <taxon>Bacteria</taxon>
        <taxon>Pseudomonadati</taxon>
        <taxon>Pseudomonadota</taxon>
        <taxon>Alphaproteobacteria</taxon>
        <taxon>Hyphomicrobiales</taxon>
        <taxon>Rhizobiaceae</taxon>
        <taxon>Rhizobium/Agrobacterium group</taxon>
        <taxon>Rhizobium</taxon>
    </lineage>
</organism>
<keyword evidence="4" id="KW-1185">Reference proteome</keyword>
<proteinExistence type="predicted"/>
<evidence type="ECO:0000259" key="1">
    <source>
        <dbReference type="Pfam" id="PF00534"/>
    </source>
</evidence>
<evidence type="ECO:0000313" key="3">
    <source>
        <dbReference type="EMBL" id="PYB71696.1"/>
    </source>
</evidence>
<feature type="domain" description="Glycosyl transferase family 1" evidence="1">
    <location>
        <begin position="199"/>
        <end position="300"/>
    </location>
</feature>
<gene>
    <name evidence="3" type="ORF">DMY87_15900</name>
</gene>
<dbReference type="RefSeq" id="WP_110792641.1">
    <property type="nucleotide sequence ID" value="NZ_QJRY01000006.1"/>
</dbReference>
<comment type="caution">
    <text evidence="3">The sequence shown here is derived from an EMBL/GenBank/DDBJ whole genome shotgun (WGS) entry which is preliminary data.</text>
</comment>
<evidence type="ECO:0000313" key="4">
    <source>
        <dbReference type="Proteomes" id="UP000247536"/>
    </source>
</evidence>
<dbReference type="InterPro" id="IPR001296">
    <property type="entry name" value="Glyco_trans_1"/>
</dbReference>
<protein>
    <submittedName>
        <fullName evidence="3">Glycosyl transferase</fullName>
    </submittedName>
</protein>